<keyword evidence="2" id="KW-1185">Reference proteome</keyword>
<sequence length="46" mass="5239">MFYFANSELCFTWCCISMNRTISLPLLADIDLWLVVPLLDLVVSDG</sequence>
<protein>
    <submittedName>
        <fullName evidence="1">Uncharacterized protein</fullName>
    </submittedName>
</protein>
<reference evidence="1" key="1">
    <citation type="journal article" date="2023" name="Mol. Ecol. Resour.">
        <title>Chromosome-level genome assembly of a triploid poplar Populus alba 'Berolinensis'.</title>
        <authorList>
            <person name="Chen S."/>
            <person name="Yu Y."/>
            <person name="Wang X."/>
            <person name="Wang S."/>
            <person name="Zhang T."/>
            <person name="Zhou Y."/>
            <person name="He R."/>
            <person name="Meng N."/>
            <person name="Wang Y."/>
            <person name="Liu W."/>
            <person name="Liu Z."/>
            <person name="Liu J."/>
            <person name="Guo Q."/>
            <person name="Huang H."/>
            <person name="Sederoff R.R."/>
            <person name="Wang G."/>
            <person name="Qu G."/>
            <person name="Chen S."/>
        </authorList>
    </citation>
    <scope>NUCLEOTIDE SEQUENCE</scope>
    <source>
        <strain evidence="1">SC-2020</strain>
    </source>
</reference>
<dbReference type="EMBL" id="JAQIZT010000017">
    <property type="protein sequence ID" value="KAJ6959134.1"/>
    <property type="molecule type" value="Genomic_DNA"/>
</dbReference>
<comment type="caution">
    <text evidence="1">The sequence shown here is derived from an EMBL/GenBank/DDBJ whole genome shotgun (WGS) entry which is preliminary data.</text>
</comment>
<dbReference type="Proteomes" id="UP001164929">
    <property type="component" value="Chromosome 17"/>
</dbReference>
<evidence type="ECO:0000313" key="1">
    <source>
        <dbReference type="EMBL" id="KAJ6959134.1"/>
    </source>
</evidence>
<gene>
    <name evidence="1" type="ORF">NC653_037435</name>
</gene>
<dbReference type="AlphaFoldDB" id="A0AAD6LEI5"/>
<accession>A0AAD6LEI5</accession>
<evidence type="ECO:0000313" key="2">
    <source>
        <dbReference type="Proteomes" id="UP001164929"/>
    </source>
</evidence>
<name>A0AAD6LEI5_9ROSI</name>
<proteinExistence type="predicted"/>
<organism evidence="1 2">
    <name type="scientific">Populus alba x Populus x berolinensis</name>
    <dbReference type="NCBI Taxonomy" id="444605"/>
    <lineage>
        <taxon>Eukaryota</taxon>
        <taxon>Viridiplantae</taxon>
        <taxon>Streptophyta</taxon>
        <taxon>Embryophyta</taxon>
        <taxon>Tracheophyta</taxon>
        <taxon>Spermatophyta</taxon>
        <taxon>Magnoliopsida</taxon>
        <taxon>eudicotyledons</taxon>
        <taxon>Gunneridae</taxon>
        <taxon>Pentapetalae</taxon>
        <taxon>rosids</taxon>
        <taxon>fabids</taxon>
        <taxon>Malpighiales</taxon>
        <taxon>Salicaceae</taxon>
        <taxon>Saliceae</taxon>
        <taxon>Populus</taxon>
    </lineage>
</organism>